<organism evidence="1 2">
    <name type="scientific">Bionectria ochroleuca</name>
    <name type="common">Gliocladium roseum</name>
    <dbReference type="NCBI Taxonomy" id="29856"/>
    <lineage>
        <taxon>Eukaryota</taxon>
        <taxon>Fungi</taxon>
        <taxon>Dikarya</taxon>
        <taxon>Ascomycota</taxon>
        <taxon>Pezizomycotina</taxon>
        <taxon>Sordariomycetes</taxon>
        <taxon>Hypocreomycetidae</taxon>
        <taxon>Hypocreales</taxon>
        <taxon>Bionectriaceae</taxon>
        <taxon>Clonostachys</taxon>
    </lineage>
</organism>
<sequence>MAPLDLRSRFPSNLSLPATPHTICIDILYPVNRVLAQRIPASRLPTALSTFFSHNLSSFCGRHAALSLGPIINPSFILLPSSVLAFGPILGTSPVVWRDGYG</sequence>
<name>A0A8H7NJK0_BIOOC</name>
<proteinExistence type="predicted"/>
<dbReference type="AlphaFoldDB" id="A0A8H7NJK0"/>
<accession>A0A8H7NJK0</accession>
<reference evidence="1" key="1">
    <citation type="submission" date="2020-10" db="EMBL/GenBank/DDBJ databases">
        <title>High-Quality Genome Resource of Clonostachys rosea strain S41 by Oxford Nanopore Long-Read Sequencing.</title>
        <authorList>
            <person name="Wang H."/>
        </authorList>
    </citation>
    <scope>NUCLEOTIDE SEQUENCE</scope>
    <source>
        <strain evidence="1">S41</strain>
    </source>
</reference>
<gene>
    <name evidence="1" type="ORF">IM811_008118</name>
</gene>
<protein>
    <submittedName>
        <fullName evidence="1">Uncharacterized protein</fullName>
    </submittedName>
</protein>
<dbReference type="EMBL" id="JADCTT010000002">
    <property type="protein sequence ID" value="KAF9757174.1"/>
    <property type="molecule type" value="Genomic_DNA"/>
</dbReference>
<evidence type="ECO:0000313" key="2">
    <source>
        <dbReference type="Proteomes" id="UP000616885"/>
    </source>
</evidence>
<evidence type="ECO:0000313" key="1">
    <source>
        <dbReference type="EMBL" id="KAF9757174.1"/>
    </source>
</evidence>
<comment type="caution">
    <text evidence="1">The sequence shown here is derived from an EMBL/GenBank/DDBJ whole genome shotgun (WGS) entry which is preliminary data.</text>
</comment>
<dbReference type="Proteomes" id="UP000616885">
    <property type="component" value="Unassembled WGS sequence"/>
</dbReference>